<organism evidence="3 4">
    <name type="scientific">Drosophila gunungcola</name>
    <name type="common">fruit fly</name>
    <dbReference type="NCBI Taxonomy" id="103775"/>
    <lineage>
        <taxon>Eukaryota</taxon>
        <taxon>Metazoa</taxon>
        <taxon>Ecdysozoa</taxon>
        <taxon>Arthropoda</taxon>
        <taxon>Hexapoda</taxon>
        <taxon>Insecta</taxon>
        <taxon>Pterygota</taxon>
        <taxon>Neoptera</taxon>
        <taxon>Endopterygota</taxon>
        <taxon>Diptera</taxon>
        <taxon>Brachycera</taxon>
        <taxon>Muscomorpha</taxon>
        <taxon>Ephydroidea</taxon>
        <taxon>Drosophilidae</taxon>
        <taxon>Drosophila</taxon>
        <taxon>Sophophora</taxon>
    </lineage>
</organism>
<dbReference type="EMBL" id="JAMKOV010000022">
    <property type="protein sequence ID" value="KAI8036177.1"/>
    <property type="molecule type" value="Genomic_DNA"/>
</dbReference>
<evidence type="ECO:0000313" key="3">
    <source>
        <dbReference type="EMBL" id="KAI8036177.1"/>
    </source>
</evidence>
<comment type="caution">
    <text evidence="3">The sequence shown here is derived from an EMBL/GenBank/DDBJ whole genome shotgun (WGS) entry which is preliminary data.</text>
</comment>
<dbReference type="Pfam" id="PF16007">
    <property type="entry name" value="DUF4777"/>
    <property type="match status" value="1"/>
</dbReference>
<evidence type="ECO:0000313" key="4">
    <source>
        <dbReference type="Proteomes" id="UP001059596"/>
    </source>
</evidence>
<evidence type="ECO:0000259" key="2">
    <source>
        <dbReference type="Pfam" id="PF16007"/>
    </source>
</evidence>
<dbReference type="AlphaFoldDB" id="A0A9P9YFU3"/>
<feature type="compositionally biased region" description="Low complexity" evidence="1">
    <location>
        <begin position="138"/>
        <end position="161"/>
    </location>
</feature>
<dbReference type="OrthoDB" id="7871226at2759"/>
<evidence type="ECO:0000256" key="1">
    <source>
        <dbReference type="SAM" id="MobiDB-lite"/>
    </source>
</evidence>
<accession>A0A9P9YFU3</accession>
<dbReference type="Proteomes" id="UP001059596">
    <property type="component" value="Unassembled WGS sequence"/>
</dbReference>
<reference evidence="3" key="1">
    <citation type="journal article" date="2023" name="Genome Biol. Evol.">
        <title>Long-read-based Genome Assembly of Drosophila gunungcola Reveals Fewer Chemosensory Genes in Flower-breeding Species.</title>
        <authorList>
            <person name="Negi A."/>
            <person name="Liao B.Y."/>
            <person name="Yeh S.D."/>
        </authorList>
    </citation>
    <scope>NUCLEOTIDE SEQUENCE</scope>
    <source>
        <strain evidence="3">Sukarami</strain>
    </source>
</reference>
<dbReference type="InterPro" id="IPR031957">
    <property type="entry name" value="DUF4777"/>
</dbReference>
<feature type="domain" description="DUF4777" evidence="2">
    <location>
        <begin position="329"/>
        <end position="392"/>
    </location>
</feature>
<proteinExistence type="predicted"/>
<keyword evidence="4" id="KW-1185">Reference proteome</keyword>
<feature type="region of interest" description="Disordered" evidence="1">
    <location>
        <begin position="138"/>
        <end position="193"/>
    </location>
</feature>
<protein>
    <recommendedName>
        <fullName evidence="2">DUF4777 domain-containing protein</fullName>
    </recommendedName>
</protein>
<gene>
    <name evidence="3" type="ORF">M5D96_011037</name>
</gene>
<sequence length="425" mass="47008">MEDLHLKLGDLPQQALAARHSLILGQKLGSAIGLQQASHHHLNHQLNQLNQLNQLSQLNHLSQLNQQLQHQLQQQLNLNRLSSGLNLNLGLSQKLTGDHHHHCQMQQQRPLHHQIQMGLGLDLDLDLAVNLDLNLEGSSMNSTSSSTGSTSSTSTTSSDHGSGIGLGGRRWTTQAQVHSAHDPVQDNNGDSLNVKGRPSCLTLGHDDGEMEKDALWFCKSPSTDKPSASIYLTAAKSTLNANATAYTMPTTEGRGLMPKTSQISGDFKLNVEAPVFKPAGLLALPTTSVLPAAPLNPLNPSTPQLSEQGLQLYGCTSRQSIRWRKEPLPDLFRAVLSLMRELLRSVSYPEIINTLAVRLQRPEVELKRHLPHTLHTAVINGYLKKDGNRYTLMSETDQMEIMRRNQVAAKRAKELEKEPLSWRKR</sequence>
<name>A0A9P9YFU3_9MUSC</name>